<dbReference type="STRING" id="5539.A0A3E2GZB4"/>
<dbReference type="InterPro" id="IPR050121">
    <property type="entry name" value="Cytochrome_P450_monoxygenase"/>
</dbReference>
<feature type="non-terminal residue" evidence="7">
    <location>
        <position position="252"/>
    </location>
</feature>
<proteinExistence type="inferred from homology"/>
<evidence type="ECO:0000256" key="2">
    <source>
        <dbReference type="ARBA" id="ARBA00010617"/>
    </source>
</evidence>
<dbReference type="GO" id="GO:0005506">
    <property type="term" value="F:iron ion binding"/>
    <property type="evidence" value="ECO:0007669"/>
    <property type="project" value="InterPro"/>
</dbReference>
<keyword evidence="4 5" id="KW-0408">Iron</keyword>
<dbReference type="GO" id="GO:0004497">
    <property type="term" value="F:monooxygenase activity"/>
    <property type="evidence" value="ECO:0007669"/>
    <property type="project" value="UniProtKB-KW"/>
</dbReference>
<evidence type="ECO:0000313" key="7">
    <source>
        <dbReference type="EMBL" id="RFU26485.1"/>
    </source>
</evidence>
<dbReference type="GO" id="GO:0020037">
    <property type="term" value="F:heme binding"/>
    <property type="evidence" value="ECO:0007669"/>
    <property type="project" value="InterPro"/>
</dbReference>
<dbReference type="AlphaFoldDB" id="A0A3E2GZB4"/>
<accession>A0A3E2GZB4</accession>
<comment type="cofactor">
    <cofactor evidence="1 5">
        <name>heme</name>
        <dbReference type="ChEBI" id="CHEBI:30413"/>
    </cofactor>
</comment>
<protein>
    <submittedName>
        <fullName evidence="7">Uncharacterized protein</fullName>
    </submittedName>
</protein>
<dbReference type="GO" id="GO:0016705">
    <property type="term" value="F:oxidoreductase activity, acting on paired donors, with incorporation or reduction of molecular oxygen"/>
    <property type="evidence" value="ECO:0007669"/>
    <property type="project" value="InterPro"/>
</dbReference>
<dbReference type="OMA" id="ANIYCET"/>
<dbReference type="SUPFAM" id="SSF48264">
    <property type="entry name" value="Cytochrome P450"/>
    <property type="match status" value="1"/>
</dbReference>
<dbReference type="InterPro" id="IPR017972">
    <property type="entry name" value="Cyt_P450_CS"/>
</dbReference>
<dbReference type="PRINTS" id="PR00463">
    <property type="entry name" value="EP450I"/>
</dbReference>
<evidence type="ECO:0000256" key="5">
    <source>
        <dbReference type="PIRSR" id="PIRSR602401-1"/>
    </source>
</evidence>
<dbReference type="PRINTS" id="PR00385">
    <property type="entry name" value="P450"/>
</dbReference>
<dbReference type="InterPro" id="IPR036396">
    <property type="entry name" value="Cyt_P450_sf"/>
</dbReference>
<sequence>MIVSMPRWLAAKVASGWMKIIWFCETLASEALEDFMTNNGKEKELREETVYDRMLTSNLQIEDTGKPPIRHADLSEEGASLLVAGTETSATTLAYATYYILAHPEVERRVLEDLATVERDENGRLPLVKVEALPYLVGVMKETLRFTHGVPGRLTRIVPRGGLYVPAIADYIPEGSIVGISHIFIHDSPEIFEDPKKFKPERWMGAKERELDHWLLAFSKGSRDCIGKNLALAEMILMIANIYCETSFLKGS</sequence>
<dbReference type="Gene3D" id="1.10.630.10">
    <property type="entry name" value="Cytochrome P450"/>
    <property type="match status" value="1"/>
</dbReference>
<feature type="non-terminal residue" evidence="7">
    <location>
        <position position="1"/>
    </location>
</feature>
<keyword evidence="6" id="KW-0503">Monooxygenase</keyword>
<dbReference type="PANTHER" id="PTHR24305">
    <property type="entry name" value="CYTOCHROME P450"/>
    <property type="match status" value="1"/>
</dbReference>
<keyword evidence="8" id="KW-1185">Reference proteome</keyword>
<dbReference type="OrthoDB" id="3945418at2759"/>
<dbReference type="Pfam" id="PF00067">
    <property type="entry name" value="p450"/>
    <property type="match status" value="1"/>
</dbReference>
<keyword evidence="3 5" id="KW-0479">Metal-binding</keyword>
<keyword evidence="6" id="KW-0560">Oxidoreductase</keyword>
<gene>
    <name evidence="7" type="ORF">B7463_g9849</name>
</gene>
<name>A0A3E2GZB4_SCYLI</name>
<keyword evidence="5 6" id="KW-0349">Heme</keyword>
<reference evidence="7 8" key="1">
    <citation type="submission" date="2018-05" db="EMBL/GenBank/DDBJ databases">
        <title>Draft genome sequence of Scytalidium lignicola DSM 105466, a ubiquitous saprotrophic fungus.</title>
        <authorList>
            <person name="Buettner E."/>
            <person name="Gebauer A.M."/>
            <person name="Hofrichter M."/>
            <person name="Liers C."/>
            <person name="Kellner H."/>
        </authorList>
    </citation>
    <scope>NUCLEOTIDE SEQUENCE [LARGE SCALE GENOMIC DNA]</scope>
    <source>
        <strain evidence="7 8">DSM 105466</strain>
    </source>
</reference>
<evidence type="ECO:0000313" key="8">
    <source>
        <dbReference type="Proteomes" id="UP000258309"/>
    </source>
</evidence>
<evidence type="ECO:0000256" key="6">
    <source>
        <dbReference type="RuleBase" id="RU000461"/>
    </source>
</evidence>
<dbReference type="EMBL" id="NCSJ02000259">
    <property type="protein sequence ID" value="RFU26485.1"/>
    <property type="molecule type" value="Genomic_DNA"/>
</dbReference>
<evidence type="ECO:0000256" key="4">
    <source>
        <dbReference type="ARBA" id="ARBA00023004"/>
    </source>
</evidence>
<feature type="binding site" description="axial binding residue" evidence="5">
    <location>
        <position position="225"/>
    </location>
    <ligand>
        <name>heme</name>
        <dbReference type="ChEBI" id="CHEBI:30413"/>
    </ligand>
    <ligandPart>
        <name>Fe</name>
        <dbReference type="ChEBI" id="CHEBI:18248"/>
    </ligandPart>
</feature>
<dbReference type="PROSITE" id="PS00086">
    <property type="entry name" value="CYTOCHROME_P450"/>
    <property type="match status" value="1"/>
</dbReference>
<organism evidence="7 8">
    <name type="scientific">Scytalidium lignicola</name>
    <name type="common">Hyphomycete</name>
    <dbReference type="NCBI Taxonomy" id="5539"/>
    <lineage>
        <taxon>Eukaryota</taxon>
        <taxon>Fungi</taxon>
        <taxon>Dikarya</taxon>
        <taxon>Ascomycota</taxon>
        <taxon>Pezizomycotina</taxon>
        <taxon>Leotiomycetes</taxon>
        <taxon>Leotiomycetes incertae sedis</taxon>
        <taxon>Scytalidium</taxon>
    </lineage>
</organism>
<dbReference type="PANTHER" id="PTHR24305:SF166">
    <property type="entry name" value="CYTOCHROME P450 12A4, MITOCHONDRIAL-RELATED"/>
    <property type="match status" value="1"/>
</dbReference>
<dbReference type="InterPro" id="IPR002401">
    <property type="entry name" value="Cyt_P450_E_grp-I"/>
</dbReference>
<evidence type="ECO:0000256" key="3">
    <source>
        <dbReference type="ARBA" id="ARBA00022723"/>
    </source>
</evidence>
<evidence type="ECO:0000256" key="1">
    <source>
        <dbReference type="ARBA" id="ARBA00001971"/>
    </source>
</evidence>
<dbReference type="Proteomes" id="UP000258309">
    <property type="component" value="Unassembled WGS sequence"/>
</dbReference>
<comment type="caution">
    <text evidence="7">The sequence shown here is derived from an EMBL/GenBank/DDBJ whole genome shotgun (WGS) entry which is preliminary data.</text>
</comment>
<dbReference type="InterPro" id="IPR001128">
    <property type="entry name" value="Cyt_P450"/>
</dbReference>
<comment type="similarity">
    <text evidence="2 6">Belongs to the cytochrome P450 family.</text>
</comment>